<comment type="caution">
    <text evidence="1">The sequence shown here is derived from an EMBL/GenBank/DDBJ whole genome shotgun (WGS) entry which is preliminary data.</text>
</comment>
<gene>
    <name evidence="1" type="ORF">GCM10023116_50410</name>
</gene>
<evidence type="ECO:0000313" key="2">
    <source>
        <dbReference type="Proteomes" id="UP001500604"/>
    </source>
</evidence>
<reference evidence="2" key="1">
    <citation type="journal article" date="2019" name="Int. J. Syst. Evol. Microbiol.">
        <title>The Global Catalogue of Microorganisms (GCM) 10K type strain sequencing project: providing services to taxonomists for standard genome sequencing and annotation.</title>
        <authorList>
            <consortium name="The Broad Institute Genomics Platform"/>
            <consortium name="The Broad Institute Genome Sequencing Center for Infectious Disease"/>
            <person name="Wu L."/>
            <person name="Ma J."/>
        </authorList>
    </citation>
    <scope>NUCLEOTIDE SEQUENCE [LARGE SCALE GENOMIC DNA]</scope>
    <source>
        <strain evidence="2">JCM 17805</strain>
    </source>
</reference>
<name>A0ABP8VCM6_9GAMM</name>
<accession>A0ABP8VCM6</accession>
<proteinExistence type="predicted"/>
<protein>
    <submittedName>
        <fullName evidence="1">Uncharacterized protein</fullName>
    </submittedName>
</protein>
<dbReference type="EMBL" id="BAABFL010000480">
    <property type="protein sequence ID" value="GAA4652757.1"/>
    <property type="molecule type" value="Genomic_DNA"/>
</dbReference>
<organism evidence="1 2">
    <name type="scientific">Kistimonas scapharcae</name>
    <dbReference type="NCBI Taxonomy" id="1036133"/>
    <lineage>
        <taxon>Bacteria</taxon>
        <taxon>Pseudomonadati</taxon>
        <taxon>Pseudomonadota</taxon>
        <taxon>Gammaproteobacteria</taxon>
        <taxon>Oceanospirillales</taxon>
        <taxon>Endozoicomonadaceae</taxon>
        <taxon>Kistimonas</taxon>
    </lineage>
</organism>
<keyword evidence="2" id="KW-1185">Reference proteome</keyword>
<evidence type="ECO:0000313" key="1">
    <source>
        <dbReference type="EMBL" id="GAA4652757.1"/>
    </source>
</evidence>
<dbReference type="Proteomes" id="UP001500604">
    <property type="component" value="Unassembled WGS sequence"/>
</dbReference>
<sequence>MGSTSTGTFTISLKIDPCVNEVARTDDDDPDDLCFSAPGIESLVIHCPGDPDSMLAIYPENNRFCLNKEDKDRLMKNMGKLETVSELLLIAPN</sequence>
<dbReference type="RefSeq" id="WP_345199389.1">
    <property type="nucleotide sequence ID" value="NZ_BAABFL010000480.1"/>
</dbReference>